<feature type="transmembrane region" description="Helical" evidence="8">
    <location>
        <begin position="188"/>
        <end position="209"/>
    </location>
</feature>
<reference evidence="9 10" key="2">
    <citation type="journal article" date="2015" name="Stand. Genomic Sci.">
        <title>Draft genome sequence of Cellulomonas carbonis T26(T) and comparative analysis of six Cellulomonas genomes.</title>
        <authorList>
            <person name="Zhuang W."/>
            <person name="Zhang S."/>
            <person name="Xia X."/>
            <person name="Wang G."/>
        </authorList>
    </citation>
    <scope>NUCLEOTIDE SEQUENCE [LARGE SCALE GENOMIC DNA]</scope>
    <source>
        <strain evidence="9 10">T26</strain>
    </source>
</reference>
<sequence>MTAPSSAAPSSDAPTGQTPRTRSRLRLPSFGVQVLLALVLGVALGLLARSIADPAPDQADALTVTLATIGSTFVTLLKALVPPLIVTAIIASIANLRAVTDAARLAGRTLLWFGITALASVLVGITLGLVFRPGLSTTLTTADAAEPSRTGSWLDFITGLLPANWLGVTAGTSLQQADGAVTGATTSLSFNALQLVVIALVVGVAALKVGPAAEPFLTFNRSVLAVVQKVLWWVIRLAPLGTVGLLGNAVATYGWDLLGPLASFVAAVYVGLAVVLFVLYPVLLRTHGLSPVRWFAGAWPAIQLAFVSRSSLGTLPLTERVTVRNLGVPREYASFAVPFGATTKMDGCAAVYPAIAAIFVAQVFGVQLSLWDYVLIAFVSVVGSAATAGLTGALVMLTLTLSTLGLPLAGVGLLLAVDSILDMGRTAVNVAGQTLVPTIVARRAGILDVERFASSNAADPFADDDAPVAADERERVAVTA</sequence>
<keyword evidence="2" id="KW-0813">Transport</keyword>
<dbReference type="RefSeq" id="WP_081978943.1">
    <property type="nucleotide sequence ID" value="NZ_AXCY01000159.1"/>
</dbReference>
<dbReference type="Proteomes" id="UP000029839">
    <property type="component" value="Unassembled WGS sequence"/>
</dbReference>
<feature type="transmembrane region" description="Helical" evidence="8">
    <location>
        <begin position="394"/>
        <end position="417"/>
    </location>
</feature>
<organism evidence="9 10">
    <name type="scientific">Cellulomonas carbonis T26</name>
    <dbReference type="NCBI Taxonomy" id="947969"/>
    <lineage>
        <taxon>Bacteria</taxon>
        <taxon>Bacillati</taxon>
        <taxon>Actinomycetota</taxon>
        <taxon>Actinomycetes</taxon>
        <taxon>Micrococcales</taxon>
        <taxon>Cellulomonadaceae</taxon>
        <taxon>Cellulomonas</taxon>
    </lineage>
</organism>
<comment type="caution">
    <text evidence="9">The sequence shown here is derived from an EMBL/GenBank/DDBJ whole genome shotgun (WGS) entry which is preliminary data.</text>
</comment>
<feature type="transmembrane region" description="Helical" evidence="8">
    <location>
        <begin position="230"/>
        <end position="255"/>
    </location>
</feature>
<reference evidence="9 10" key="1">
    <citation type="submission" date="2013-08" db="EMBL/GenBank/DDBJ databases">
        <title>Genome sequencing of Cellulomonas carbonis T26.</title>
        <authorList>
            <person name="Chen F."/>
            <person name="Li Y."/>
            <person name="Wang G."/>
        </authorList>
    </citation>
    <scope>NUCLEOTIDE SEQUENCE [LARGE SCALE GENOMIC DNA]</scope>
    <source>
        <strain evidence="9 10">T26</strain>
    </source>
</reference>
<comment type="subcellular location">
    <subcellularLocation>
        <location evidence="1">Cell membrane</location>
        <topology evidence="1">Multi-pass membrane protein</topology>
    </subcellularLocation>
</comment>
<feature type="compositionally biased region" description="Low complexity" evidence="7">
    <location>
        <begin position="1"/>
        <end position="14"/>
    </location>
</feature>
<proteinExistence type="predicted"/>
<dbReference type="GO" id="GO:0005886">
    <property type="term" value="C:plasma membrane"/>
    <property type="evidence" value="ECO:0007669"/>
    <property type="project" value="UniProtKB-SubCell"/>
</dbReference>
<keyword evidence="4 8" id="KW-0812">Transmembrane</keyword>
<feature type="transmembrane region" description="Helical" evidence="8">
    <location>
        <begin position="72"/>
        <end position="98"/>
    </location>
</feature>
<dbReference type="PANTHER" id="PTHR42865">
    <property type="entry name" value="PROTON/GLUTAMATE-ASPARTATE SYMPORTER"/>
    <property type="match status" value="1"/>
</dbReference>
<feature type="transmembrane region" description="Helical" evidence="8">
    <location>
        <begin position="30"/>
        <end position="52"/>
    </location>
</feature>
<evidence type="ECO:0000256" key="4">
    <source>
        <dbReference type="ARBA" id="ARBA00022692"/>
    </source>
</evidence>
<dbReference type="OrthoDB" id="9766690at2"/>
<evidence type="ECO:0000256" key="8">
    <source>
        <dbReference type="SAM" id="Phobius"/>
    </source>
</evidence>
<name>A0A0A0BLQ5_9CELL</name>
<dbReference type="EMBL" id="AXCY01000159">
    <property type="protein sequence ID" value="KGM08770.1"/>
    <property type="molecule type" value="Genomic_DNA"/>
</dbReference>
<evidence type="ECO:0000313" key="10">
    <source>
        <dbReference type="Proteomes" id="UP000029839"/>
    </source>
</evidence>
<evidence type="ECO:0000256" key="3">
    <source>
        <dbReference type="ARBA" id="ARBA00022475"/>
    </source>
</evidence>
<dbReference type="Pfam" id="PF00375">
    <property type="entry name" value="SDF"/>
    <property type="match status" value="1"/>
</dbReference>
<keyword evidence="6 8" id="KW-0472">Membrane</keyword>
<evidence type="ECO:0000256" key="6">
    <source>
        <dbReference type="ARBA" id="ARBA00023136"/>
    </source>
</evidence>
<dbReference type="Gene3D" id="1.10.3860.10">
    <property type="entry name" value="Sodium:dicarboxylate symporter"/>
    <property type="match status" value="1"/>
</dbReference>
<protein>
    <submittedName>
        <fullName evidence="9">Sodium:proton antiporter</fullName>
    </submittedName>
</protein>
<evidence type="ECO:0000256" key="2">
    <source>
        <dbReference type="ARBA" id="ARBA00022448"/>
    </source>
</evidence>
<dbReference type="GO" id="GO:0015293">
    <property type="term" value="F:symporter activity"/>
    <property type="evidence" value="ECO:0007669"/>
    <property type="project" value="UniProtKB-KW"/>
</dbReference>
<evidence type="ECO:0000313" key="9">
    <source>
        <dbReference type="EMBL" id="KGM08770.1"/>
    </source>
</evidence>
<dbReference type="SUPFAM" id="SSF118215">
    <property type="entry name" value="Proton glutamate symport protein"/>
    <property type="match status" value="1"/>
</dbReference>
<keyword evidence="3" id="KW-1003">Cell membrane</keyword>
<keyword evidence="10" id="KW-1185">Reference proteome</keyword>
<dbReference type="GO" id="GO:0006835">
    <property type="term" value="P:dicarboxylic acid transport"/>
    <property type="evidence" value="ECO:0007669"/>
    <property type="project" value="TreeGrafter"/>
</dbReference>
<dbReference type="InterPro" id="IPR036458">
    <property type="entry name" value="Na:dicarbo_symporter_sf"/>
</dbReference>
<evidence type="ECO:0000256" key="5">
    <source>
        <dbReference type="ARBA" id="ARBA00022989"/>
    </source>
</evidence>
<dbReference type="PRINTS" id="PR00173">
    <property type="entry name" value="EDTRNSPORT"/>
</dbReference>
<dbReference type="InterPro" id="IPR001991">
    <property type="entry name" value="Na-dicarboxylate_symporter"/>
</dbReference>
<feature type="transmembrane region" description="Helical" evidence="8">
    <location>
        <begin position="261"/>
        <end position="283"/>
    </location>
</feature>
<feature type="transmembrane region" description="Helical" evidence="8">
    <location>
        <begin position="110"/>
        <end position="131"/>
    </location>
</feature>
<dbReference type="AlphaFoldDB" id="A0A0A0BLQ5"/>
<feature type="region of interest" description="Disordered" evidence="7">
    <location>
        <begin position="1"/>
        <end position="22"/>
    </location>
</feature>
<keyword evidence="5 8" id="KW-1133">Transmembrane helix</keyword>
<gene>
    <name evidence="9" type="ORF">N868_10445</name>
</gene>
<dbReference type="PANTHER" id="PTHR42865:SF7">
    <property type="entry name" value="PROTON_GLUTAMATE-ASPARTATE SYMPORTER"/>
    <property type="match status" value="1"/>
</dbReference>
<accession>A0A0A0BLQ5</accession>
<evidence type="ECO:0000256" key="7">
    <source>
        <dbReference type="SAM" id="MobiDB-lite"/>
    </source>
</evidence>
<evidence type="ECO:0000256" key="1">
    <source>
        <dbReference type="ARBA" id="ARBA00004651"/>
    </source>
</evidence>